<dbReference type="EMBL" id="CAJNRE010012752">
    <property type="protein sequence ID" value="CAF2113239.1"/>
    <property type="molecule type" value="Genomic_DNA"/>
</dbReference>
<reference evidence="1" key="1">
    <citation type="submission" date="2021-02" db="EMBL/GenBank/DDBJ databases">
        <authorList>
            <person name="Nowell W R."/>
        </authorList>
    </citation>
    <scope>NUCLEOTIDE SEQUENCE</scope>
</reference>
<protein>
    <submittedName>
        <fullName evidence="1">Uncharacterized protein</fullName>
    </submittedName>
</protein>
<dbReference type="AlphaFoldDB" id="A0A816UWE0"/>
<gene>
    <name evidence="1" type="ORF">MBJ925_LOCUS24545</name>
</gene>
<dbReference type="Gene3D" id="1.25.40.10">
    <property type="entry name" value="Tetratricopeptide repeat domain"/>
    <property type="match status" value="1"/>
</dbReference>
<evidence type="ECO:0000313" key="1">
    <source>
        <dbReference type="EMBL" id="CAF2113239.1"/>
    </source>
</evidence>
<name>A0A816UWE0_9BILA</name>
<sequence length="145" mass="16653">MDKKLYHEASVYMTFGKNKGAINKFSKILENAKDIGQSSCITVLIKRATCYYREKMCKDALVDLKKVIDLGYEIKENEQMFFMYHFCNIQAPIDEVLEDLREVAIKYGYNCSKRIAYLKKVDLDILANSNAGGSQNRGRSQSAKR</sequence>
<organism evidence="1 2">
    <name type="scientific">Rotaria magnacalcarata</name>
    <dbReference type="NCBI Taxonomy" id="392030"/>
    <lineage>
        <taxon>Eukaryota</taxon>
        <taxon>Metazoa</taxon>
        <taxon>Spiralia</taxon>
        <taxon>Gnathifera</taxon>
        <taxon>Rotifera</taxon>
        <taxon>Eurotatoria</taxon>
        <taxon>Bdelloidea</taxon>
        <taxon>Philodinida</taxon>
        <taxon>Philodinidae</taxon>
        <taxon>Rotaria</taxon>
    </lineage>
</organism>
<evidence type="ECO:0000313" key="2">
    <source>
        <dbReference type="Proteomes" id="UP000663824"/>
    </source>
</evidence>
<accession>A0A816UWE0</accession>
<dbReference type="Proteomes" id="UP000663824">
    <property type="component" value="Unassembled WGS sequence"/>
</dbReference>
<dbReference type="SUPFAM" id="SSF48452">
    <property type="entry name" value="TPR-like"/>
    <property type="match status" value="1"/>
</dbReference>
<proteinExistence type="predicted"/>
<comment type="caution">
    <text evidence="1">The sequence shown here is derived from an EMBL/GenBank/DDBJ whole genome shotgun (WGS) entry which is preliminary data.</text>
</comment>
<dbReference type="InterPro" id="IPR011990">
    <property type="entry name" value="TPR-like_helical_dom_sf"/>
</dbReference>